<dbReference type="InterPro" id="IPR046848">
    <property type="entry name" value="E_motif"/>
</dbReference>
<dbReference type="PROSITE" id="PS51375">
    <property type="entry name" value="PPR"/>
    <property type="match status" value="8"/>
</dbReference>
<dbReference type="FunFam" id="1.25.40.10:FF:000073">
    <property type="entry name" value="Pentatricopeptide repeat-containing protein chloroplastic"/>
    <property type="match status" value="3"/>
</dbReference>
<name>A0AA87B8D8_9FABA</name>
<dbReference type="Pfam" id="PF20431">
    <property type="entry name" value="E_motif"/>
    <property type="match status" value="1"/>
</dbReference>
<feature type="repeat" description="PPR" evidence="3">
    <location>
        <begin position="632"/>
        <end position="666"/>
    </location>
</feature>
<evidence type="ECO:0000256" key="3">
    <source>
        <dbReference type="PROSITE-ProRule" id="PRU00708"/>
    </source>
</evidence>
<dbReference type="FunFam" id="1.25.40.10:FF:000381">
    <property type="entry name" value="Pentatricopeptide repeat-containing protein"/>
    <property type="match status" value="1"/>
</dbReference>
<dbReference type="GO" id="GO:0009451">
    <property type="term" value="P:RNA modification"/>
    <property type="evidence" value="ECO:0007669"/>
    <property type="project" value="InterPro"/>
</dbReference>
<feature type="repeat" description="PPR" evidence="3">
    <location>
        <begin position="128"/>
        <end position="162"/>
    </location>
</feature>
<keyword evidence="6" id="KW-1185">Reference proteome</keyword>
<dbReference type="Gene3D" id="1.25.40.10">
    <property type="entry name" value="Tetratricopeptide repeat domain"/>
    <property type="match status" value="6"/>
</dbReference>
<dbReference type="NCBIfam" id="TIGR00756">
    <property type="entry name" value="PPR"/>
    <property type="match status" value="5"/>
</dbReference>
<evidence type="ECO:0000313" key="5">
    <source>
        <dbReference type="EMBL" id="CAJ1978616.1"/>
    </source>
</evidence>
<dbReference type="Proteomes" id="UP001189624">
    <property type="component" value="Chromosome 11"/>
</dbReference>
<keyword evidence="2" id="KW-0677">Repeat</keyword>
<proteinExistence type="inferred from homology"/>
<reference evidence="5" key="1">
    <citation type="submission" date="2023-10" db="EMBL/GenBank/DDBJ databases">
        <authorList>
            <person name="Domelevo Entfellner J.-B."/>
        </authorList>
    </citation>
    <scope>NUCLEOTIDE SEQUENCE</scope>
</reference>
<dbReference type="Gramene" id="rna-AYBTSS11_LOCUS30812">
    <property type="protein sequence ID" value="CAJ1978616.1"/>
    <property type="gene ID" value="gene-AYBTSS11_LOCUS30812"/>
</dbReference>
<dbReference type="InterPro" id="IPR032867">
    <property type="entry name" value="DYW_dom"/>
</dbReference>
<organism evidence="5 6">
    <name type="scientific">Sphenostylis stenocarpa</name>
    <dbReference type="NCBI Taxonomy" id="92480"/>
    <lineage>
        <taxon>Eukaryota</taxon>
        <taxon>Viridiplantae</taxon>
        <taxon>Streptophyta</taxon>
        <taxon>Embryophyta</taxon>
        <taxon>Tracheophyta</taxon>
        <taxon>Spermatophyta</taxon>
        <taxon>Magnoliopsida</taxon>
        <taxon>eudicotyledons</taxon>
        <taxon>Gunneridae</taxon>
        <taxon>Pentapetalae</taxon>
        <taxon>rosids</taxon>
        <taxon>fabids</taxon>
        <taxon>Fabales</taxon>
        <taxon>Fabaceae</taxon>
        <taxon>Papilionoideae</taxon>
        <taxon>50 kb inversion clade</taxon>
        <taxon>NPAAA clade</taxon>
        <taxon>indigoferoid/millettioid clade</taxon>
        <taxon>Phaseoleae</taxon>
        <taxon>Sphenostylis</taxon>
    </lineage>
</organism>
<feature type="repeat" description="PPR" evidence="3">
    <location>
        <begin position="530"/>
        <end position="564"/>
    </location>
</feature>
<dbReference type="EMBL" id="OY731408">
    <property type="protein sequence ID" value="CAJ1978616.1"/>
    <property type="molecule type" value="Genomic_DNA"/>
</dbReference>
<protein>
    <recommendedName>
        <fullName evidence="4">DYW domain-containing protein</fullName>
    </recommendedName>
</protein>
<feature type="repeat" description="PPR" evidence="3">
    <location>
        <begin position="401"/>
        <end position="435"/>
    </location>
</feature>
<dbReference type="InterPro" id="IPR002885">
    <property type="entry name" value="PPR_rpt"/>
</dbReference>
<dbReference type="InterPro" id="IPR011990">
    <property type="entry name" value="TPR-like_helical_dom_sf"/>
</dbReference>
<feature type="repeat" description="PPR" evidence="3">
    <location>
        <begin position="230"/>
        <end position="264"/>
    </location>
</feature>
<evidence type="ECO:0000259" key="4">
    <source>
        <dbReference type="Pfam" id="PF14432"/>
    </source>
</evidence>
<dbReference type="InterPro" id="IPR046960">
    <property type="entry name" value="PPR_At4g14850-like_plant"/>
</dbReference>
<evidence type="ECO:0000256" key="1">
    <source>
        <dbReference type="ARBA" id="ARBA00006643"/>
    </source>
</evidence>
<feature type="repeat" description="PPR" evidence="3">
    <location>
        <begin position="768"/>
        <end position="802"/>
    </location>
</feature>
<dbReference type="PANTHER" id="PTHR47926">
    <property type="entry name" value="PENTATRICOPEPTIDE REPEAT-CONTAINING PROTEIN"/>
    <property type="match status" value="1"/>
</dbReference>
<evidence type="ECO:0000256" key="2">
    <source>
        <dbReference type="ARBA" id="ARBA00022737"/>
    </source>
</evidence>
<accession>A0AA87B8D8</accession>
<dbReference type="GO" id="GO:0008270">
    <property type="term" value="F:zinc ion binding"/>
    <property type="evidence" value="ECO:0007669"/>
    <property type="project" value="InterPro"/>
</dbReference>
<dbReference type="Pfam" id="PF14432">
    <property type="entry name" value="DYW_deaminase"/>
    <property type="match status" value="1"/>
</dbReference>
<sequence>MLMNTAKNSALICFFTSVDYLSCGVTHHRKLSALAIAQASPITQIKTCSKENEPLSFGNHPNPQVSCFPLKGFSIITEFVVGKALHAFLVKGVLRLGTFHTNTLISMYSKFGCIKHAQHVFDKMLDRNEASWNNMMSAFVRVGLYHEAMKFFCLILDHGVRPSSYVAASLVTACARSGCMADSALQVHSHLIKCGLVCDAFVGTSLLHFYGTCGRVSEVDKLFKEIDEPNIVSWTALMVGYAYNGCVEEVLSVYRRFRHDGVYCNENAMATVIRSCGVLGDKMLGYQMLGSVIKSGLDTTVSVANSLVSMFGNCDSIEEASCVFDGMKERDTISWNSIITASAHNGHCEESLEYFSQMRYTHTETDYITISALLPVCGSAQNLGWGRGLHGMVVKSGLESNVCVCNSLLSMYSQAGKSEDAEFVFHRMPERDLISWNSMMASHVENVEYPRALQILVEMLQTRKATNYVTFTTALSACNSLEKLKMVHAFVILLGLHHNLIIGNALVTMYGKFGSMAEAQWVRKIMPEKDEVTWNALIGGYADNKEPNAAIEAFNLMREEGVSVNYITIVNLLSACFSPDNLLEHGMPIHAHILVAGFELDTFVQSSLITMYAQCGDLNTSNYIFYVLANKNSSTWNAIVSANAHYGPGEEALKLIVKMRNDGIHLDQFSFSVALAIIGNLTLLDEGQQLHSLIFKQGFESNNYVLNATMDMYGKCGEIDDVFRILPQPGSRSRRSWNILISALARHGFFQQAREAFHEMLDLGLKPDHVTFVSLLSACSHGGLVDEGLAYFSSMSTEFSVPTAIEHCVCIIDLLGRAGRLTEAESFINKMPVPPNHLVWRSLLASCKIHGNLELARKAANHLFELDSSDDSAYVLYSNVCASTRRWRDVENVRKQMESHNIKKKPACSWIKLKNQVTTFGMGDQYHPQNAQIYAKLEELKKIITEAGYVPDTSYSLQDTDEEQKEHNLWNHSERIALAFGLINSPEGLPLRIFKNIRVCGDCHSVFKMVSQIIGRKIILRDAYRFHHFSSGMCSCSDYW</sequence>
<gene>
    <name evidence="5" type="ORF">AYBTSS11_LOCUS30812</name>
</gene>
<dbReference type="FunFam" id="1.25.40.10:FF:000031">
    <property type="entry name" value="Pentatricopeptide repeat-containing protein mitochondrial"/>
    <property type="match status" value="1"/>
</dbReference>
<feature type="domain" description="DYW" evidence="4">
    <location>
        <begin position="948"/>
        <end position="1040"/>
    </location>
</feature>
<feature type="repeat" description="PPR" evidence="3">
    <location>
        <begin position="733"/>
        <end position="767"/>
    </location>
</feature>
<dbReference type="AlphaFoldDB" id="A0AA87B8D8"/>
<dbReference type="Pfam" id="PF13041">
    <property type="entry name" value="PPR_2"/>
    <property type="match status" value="2"/>
</dbReference>
<feature type="repeat" description="PPR" evidence="3">
    <location>
        <begin position="331"/>
        <end position="365"/>
    </location>
</feature>
<dbReference type="GO" id="GO:0003723">
    <property type="term" value="F:RNA binding"/>
    <property type="evidence" value="ECO:0007669"/>
    <property type="project" value="InterPro"/>
</dbReference>
<comment type="similarity">
    <text evidence="1">Belongs to the PPR family. PCMP-H subfamily.</text>
</comment>
<dbReference type="Pfam" id="PF01535">
    <property type="entry name" value="PPR"/>
    <property type="match status" value="9"/>
</dbReference>
<evidence type="ECO:0000313" key="6">
    <source>
        <dbReference type="Proteomes" id="UP001189624"/>
    </source>
</evidence>
<dbReference type="PANTHER" id="PTHR47926:SF506">
    <property type="entry name" value="TETRATRICOPEPTIDE REPEAT-LIKE SUPERFAMILY PROTEIN ISOFORM 1"/>
    <property type="match status" value="1"/>
</dbReference>
<dbReference type="FunFam" id="1.25.40.10:FF:000366">
    <property type="entry name" value="Pentatricopeptide (PPR) repeat-containing protein"/>
    <property type="match status" value="1"/>
</dbReference>